<protein>
    <submittedName>
        <fullName evidence="1">Uncharacterized protein</fullName>
    </submittedName>
</protein>
<gene>
    <name evidence="1" type="ORF">METZ01_LOCUS371345</name>
</gene>
<dbReference type="EMBL" id="UINC01134752">
    <property type="protein sequence ID" value="SVD18491.1"/>
    <property type="molecule type" value="Genomic_DNA"/>
</dbReference>
<name>A0A382TAW5_9ZZZZ</name>
<reference evidence="1" key="1">
    <citation type="submission" date="2018-05" db="EMBL/GenBank/DDBJ databases">
        <authorList>
            <person name="Lanie J.A."/>
            <person name="Ng W.-L."/>
            <person name="Kazmierczak K.M."/>
            <person name="Andrzejewski T.M."/>
            <person name="Davidsen T.M."/>
            <person name="Wayne K.J."/>
            <person name="Tettelin H."/>
            <person name="Glass J.I."/>
            <person name="Rusch D."/>
            <person name="Podicherti R."/>
            <person name="Tsui H.-C.T."/>
            <person name="Winkler M.E."/>
        </authorList>
    </citation>
    <scope>NUCLEOTIDE SEQUENCE</scope>
</reference>
<sequence length="30" mass="3422">MSELETNAEASRPTVMGELLRFWQGMPDKP</sequence>
<dbReference type="AlphaFoldDB" id="A0A382TAW5"/>
<evidence type="ECO:0000313" key="1">
    <source>
        <dbReference type="EMBL" id="SVD18491.1"/>
    </source>
</evidence>
<accession>A0A382TAW5</accession>
<feature type="non-terminal residue" evidence="1">
    <location>
        <position position="30"/>
    </location>
</feature>
<organism evidence="1">
    <name type="scientific">marine metagenome</name>
    <dbReference type="NCBI Taxonomy" id="408172"/>
    <lineage>
        <taxon>unclassified sequences</taxon>
        <taxon>metagenomes</taxon>
        <taxon>ecological metagenomes</taxon>
    </lineage>
</organism>
<proteinExistence type="predicted"/>